<proteinExistence type="inferred from homology"/>
<comment type="similarity">
    <text evidence="2">Belongs to the TonB family.</text>
</comment>
<dbReference type="Gene3D" id="3.30.1150.10">
    <property type="match status" value="1"/>
</dbReference>
<evidence type="ECO:0000256" key="1">
    <source>
        <dbReference type="ARBA" id="ARBA00004383"/>
    </source>
</evidence>
<dbReference type="SUPFAM" id="SSF74653">
    <property type="entry name" value="TolA/TonB C-terminal domain"/>
    <property type="match status" value="1"/>
</dbReference>
<feature type="transmembrane region" description="Helical" evidence="11">
    <location>
        <begin position="37"/>
        <end position="58"/>
    </location>
</feature>
<feature type="region of interest" description="Disordered" evidence="10">
    <location>
        <begin position="151"/>
        <end position="176"/>
    </location>
</feature>
<keyword evidence="14" id="KW-1185">Reference proteome</keyword>
<dbReference type="PANTHER" id="PTHR33446:SF2">
    <property type="entry name" value="PROTEIN TONB"/>
    <property type="match status" value="1"/>
</dbReference>
<comment type="subcellular location">
    <subcellularLocation>
        <location evidence="1">Cell inner membrane</location>
        <topology evidence="1">Single-pass membrane protein</topology>
        <orientation evidence="1">Periplasmic side</orientation>
    </subcellularLocation>
</comment>
<dbReference type="PANTHER" id="PTHR33446">
    <property type="entry name" value="PROTEIN TONB-RELATED"/>
    <property type="match status" value="1"/>
</dbReference>
<dbReference type="RefSeq" id="WP_200585851.1">
    <property type="nucleotide sequence ID" value="NZ_JAEHFY010000010.1"/>
</dbReference>
<name>A0ABS1BJI2_9SPHI</name>
<evidence type="ECO:0000256" key="10">
    <source>
        <dbReference type="SAM" id="MobiDB-lite"/>
    </source>
</evidence>
<accession>A0ABS1BJI2</accession>
<evidence type="ECO:0000256" key="4">
    <source>
        <dbReference type="ARBA" id="ARBA00022475"/>
    </source>
</evidence>
<dbReference type="PROSITE" id="PS52015">
    <property type="entry name" value="TONB_CTD"/>
    <property type="match status" value="1"/>
</dbReference>
<dbReference type="InterPro" id="IPR006260">
    <property type="entry name" value="TonB/TolA_C"/>
</dbReference>
<dbReference type="NCBIfam" id="TIGR01352">
    <property type="entry name" value="tonB_Cterm"/>
    <property type="match status" value="1"/>
</dbReference>
<gene>
    <name evidence="13" type="ORF">I5M32_08755</name>
</gene>
<keyword evidence="6 11" id="KW-0812">Transmembrane</keyword>
<feature type="domain" description="TonB C-terminal" evidence="12">
    <location>
        <begin position="192"/>
        <end position="282"/>
    </location>
</feature>
<protein>
    <submittedName>
        <fullName evidence="13">Energy transducer TonB</fullName>
    </submittedName>
</protein>
<dbReference type="Proteomes" id="UP000660024">
    <property type="component" value="Unassembled WGS sequence"/>
</dbReference>
<evidence type="ECO:0000256" key="9">
    <source>
        <dbReference type="ARBA" id="ARBA00023136"/>
    </source>
</evidence>
<evidence type="ECO:0000259" key="12">
    <source>
        <dbReference type="PROSITE" id="PS52015"/>
    </source>
</evidence>
<evidence type="ECO:0000256" key="6">
    <source>
        <dbReference type="ARBA" id="ARBA00022692"/>
    </source>
</evidence>
<evidence type="ECO:0000256" key="8">
    <source>
        <dbReference type="ARBA" id="ARBA00022989"/>
    </source>
</evidence>
<evidence type="ECO:0000313" key="13">
    <source>
        <dbReference type="EMBL" id="MBK0383047.1"/>
    </source>
</evidence>
<keyword evidence="4" id="KW-1003">Cell membrane</keyword>
<comment type="caution">
    <text evidence="13">The sequence shown here is derived from an EMBL/GenBank/DDBJ whole genome shotgun (WGS) entry which is preliminary data.</text>
</comment>
<dbReference type="InterPro" id="IPR051045">
    <property type="entry name" value="TonB-dependent_transducer"/>
</dbReference>
<keyword evidence="9 11" id="KW-0472">Membrane</keyword>
<organism evidence="13 14">
    <name type="scientific">Pedobacter segetis</name>
    <dbReference type="NCBI Taxonomy" id="2793069"/>
    <lineage>
        <taxon>Bacteria</taxon>
        <taxon>Pseudomonadati</taxon>
        <taxon>Bacteroidota</taxon>
        <taxon>Sphingobacteriia</taxon>
        <taxon>Sphingobacteriales</taxon>
        <taxon>Sphingobacteriaceae</taxon>
        <taxon>Pedobacter</taxon>
    </lineage>
</organism>
<keyword evidence="5" id="KW-0997">Cell inner membrane</keyword>
<feature type="compositionally biased region" description="Polar residues" evidence="10">
    <location>
        <begin position="167"/>
        <end position="176"/>
    </location>
</feature>
<evidence type="ECO:0000256" key="7">
    <source>
        <dbReference type="ARBA" id="ARBA00022927"/>
    </source>
</evidence>
<keyword evidence="3" id="KW-0813">Transport</keyword>
<evidence type="ECO:0000256" key="3">
    <source>
        <dbReference type="ARBA" id="ARBA00022448"/>
    </source>
</evidence>
<dbReference type="Pfam" id="PF03544">
    <property type="entry name" value="TonB_C"/>
    <property type="match status" value="1"/>
</dbReference>
<evidence type="ECO:0000313" key="14">
    <source>
        <dbReference type="Proteomes" id="UP000660024"/>
    </source>
</evidence>
<dbReference type="InterPro" id="IPR037682">
    <property type="entry name" value="TonB_C"/>
</dbReference>
<dbReference type="EMBL" id="JAEHFY010000010">
    <property type="protein sequence ID" value="MBK0383047.1"/>
    <property type="molecule type" value="Genomic_DNA"/>
</dbReference>
<evidence type="ECO:0000256" key="11">
    <source>
        <dbReference type="SAM" id="Phobius"/>
    </source>
</evidence>
<reference evidence="13 14" key="1">
    <citation type="submission" date="2020-12" db="EMBL/GenBank/DDBJ databases">
        <title>Bacterial novel species Pedobacter sp. SD-b isolated from soil.</title>
        <authorList>
            <person name="Jung H.-Y."/>
        </authorList>
    </citation>
    <scope>NUCLEOTIDE SEQUENCE [LARGE SCALE GENOMIC DNA]</scope>
    <source>
        <strain evidence="13 14">SD-b</strain>
    </source>
</reference>
<keyword evidence="8 11" id="KW-1133">Transmembrane helix</keyword>
<evidence type="ECO:0000256" key="2">
    <source>
        <dbReference type="ARBA" id="ARBA00006555"/>
    </source>
</evidence>
<keyword evidence="7" id="KW-0653">Protein transport</keyword>
<evidence type="ECO:0000256" key="5">
    <source>
        <dbReference type="ARBA" id="ARBA00022519"/>
    </source>
</evidence>
<sequence length="282" mass="31182">MLFSKINVNKVEWLNLIFENRNQSYGAYVLRKESGNYLMKALIVAMALLLGFFLLSAFKAKPNVVKSNQPISALITPEIITEVELIKDPIKKQEPIQKAETKQTQNIEDVKTINYSGNIKPVDQPKIDLQLPTETDLKNSIISTVTKVGKNAEEGTNGGAENGKNNYGTTEESGNSETYDANLVERMPEFPGGMAAWAKFLNKNLNYPSMAKDANVTGRVTVSFVVEKNGAITDIKILRGIGAGCDEEAIRVIRKSPLWSAGIQNGRPVRVSYVMPIVFRLD</sequence>